<proteinExistence type="predicted"/>
<dbReference type="AlphaFoldDB" id="A0AAD0KLL2"/>
<reference evidence="2 3" key="1">
    <citation type="submission" date="2017-06" db="EMBL/GenBank/DDBJ databases">
        <title>Complete genome sequence of Paenibacillus odorifer CBA7130.</title>
        <authorList>
            <person name="Nam Y.-D."/>
            <person name="Kang J."/>
            <person name="Chung W.-H."/>
        </authorList>
    </citation>
    <scope>NUCLEOTIDE SEQUENCE [LARGE SCALE GENOMIC DNA]</scope>
    <source>
        <strain evidence="2 3">CBA7130</strain>
    </source>
</reference>
<keyword evidence="1" id="KW-0472">Membrane</keyword>
<dbReference type="EMBL" id="CP021965">
    <property type="protein sequence ID" value="AWV34716.1"/>
    <property type="molecule type" value="Genomic_DNA"/>
</dbReference>
<sequence length="96" mass="9294">MICVLVVVTLFGRGGILVGILVLCLVDIAVVSRGWVDSVVVGSVVVDNVVVGNTLTSGAVVSSADSGIIGVVDIIAVLDAGANGTSGSGSGLSPTN</sequence>
<dbReference type="Proteomes" id="UP000249163">
    <property type="component" value="Chromosome"/>
</dbReference>
<evidence type="ECO:0000313" key="3">
    <source>
        <dbReference type="Proteomes" id="UP000249163"/>
    </source>
</evidence>
<gene>
    <name evidence="2" type="ORF">CD191_19990</name>
</gene>
<keyword evidence="1" id="KW-1133">Transmembrane helix</keyword>
<protein>
    <submittedName>
        <fullName evidence="2">Uncharacterized protein</fullName>
    </submittedName>
</protein>
<keyword evidence="1" id="KW-0812">Transmembrane</keyword>
<name>A0AAD0KLL2_9BACL</name>
<evidence type="ECO:0000313" key="2">
    <source>
        <dbReference type="EMBL" id="AWV34716.1"/>
    </source>
</evidence>
<feature type="transmembrane region" description="Helical" evidence="1">
    <location>
        <begin position="6"/>
        <end position="26"/>
    </location>
</feature>
<organism evidence="2 3">
    <name type="scientific">Paenibacillus odorifer</name>
    <dbReference type="NCBI Taxonomy" id="189426"/>
    <lineage>
        <taxon>Bacteria</taxon>
        <taxon>Bacillati</taxon>
        <taxon>Bacillota</taxon>
        <taxon>Bacilli</taxon>
        <taxon>Bacillales</taxon>
        <taxon>Paenibacillaceae</taxon>
        <taxon>Paenibacillus</taxon>
    </lineage>
</organism>
<accession>A0AAD0KLL2</accession>
<evidence type="ECO:0000256" key="1">
    <source>
        <dbReference type="SAM" id="Phobius"/>
    </source>
</evidence>